<feature type="compositionally biased region" description="Polar residues" evidence="1">
    <location>
        <begin position="1"/>
        <end position="15"/>
    </location>
</feature>
<accession>A0A8J8P441</accession>
<reference evidence="2" key="1">
    <citation type="submission" date="2019-06" db="EMBL/GenBank/DDBJ databases">
        <authorList>
            <person name="Zheng W."/>
        </authorList>
    </citation>
    <scope>NUCLEOTIDE SEQUENCE</scope>
    <source>
        <strain evidence="2">QDHG01</strain>
    </source>
</reference>
<comment type="caution">
    <text evidence="2">The sequence shown here is derived from an EMBL/GenBank/DDBJ whole genome shotgun (WGS) entry which is preliminary data.</text>
</comment>
<dbReference type="Proteomes" id="UP000785679">
    <property type="component" value="Unassembled WGS sequence"/>
</dbReference>
<evidence type="ECO:0000313" key="2">
    <source>
        <dbReference type="EMBL" id="TNV85679.1"/>
    </source>
</evidence>
<organism evidence="2 3">
    <name type="scientific">Halteria grandinella</name>
    <dbReference type="NCBI Taxonomy" id="5974"/>
    <lineage>
        <taxon>Eukaryota</taxon>
        <taxon>Sar</taxon>
        <taxon>Alveolata</taxon>
        <taxon>Ciliophora</taxon>
        <taxon>Intramacronucleata</taxon>
        <taxon>Spirotrichea</taxon>
        <taxon>Stichotrichia</taxon>
        <taxon>Sporadotrichida</taxon>
        <taxon>Halteriidae</taxon>
        <taxon>Halteria</taxon>
    </lineage>
</organism>
<sequence>MNKSIPQYNKSSSVANKDKQQHQAPPQLGQILTQKEKNLDGGAGLLPYIIDVLGVGGVPSKNSKLLRAETIGSQRKQKQQKMSNNHKAGDAFLSHRSKNYADSTSRISRCSIQSKAPNKDVIRIKINDDPIQSDEEQFDHGFQGGGKMRLLSIASHSKRLHEEGNENWDDMLDSHERMMAGPLHDVPNGQNADYTNHAATMNLASKKTNKAWQLDHDQSMQALKIIESEIQKYNQASARGKEREHAQDSPLQELSKITPIKQKDIS</sequence>
<keyword evidence="3" id="KW-1185">Reference proteome</keyword>
<evidence type="ECO:0000256" key="1">
    <source>
        <dbReference type="SAM" id="MobiDB-lite"/>
    </source>
</evidence>
<evidence type="ECO:0000313" key="3">
    <source>
        <dbReference type="Proteomes" id="UP000785679"/>
    </source>
</evidence>
<protein>
    <submittedName>
        <fullName evidence="2">Uncharacterized protein</fullName>
    </submittedName>
</protein>
<proteinExistence type="predicted"/>
<dbReference type="AlphaFoldDB" id="A0A8J8P441"/>
<name>A0A8J8P441_HALGN</name>
<feature type="region of interest" description="Disordered" evidence="1">
    <location>
        <begin position="233"/>
        <end position="266"/>
    </location>
</feature>
<gene>
    <name evidence="2" type="ORF">FGO68_gene9812</name>
</gene>
<feature type="region of interest" description="Disordered" evidence="1">
    <location>
        <begin position="1"/>
        <end position="35"/>
    </location>
</feature>
<dbReference type="EMBL" id="RRYP01001630">
    <property type="protein sequence ID" value="TNV85679.1"/>
    <property type="molecule type" value="Genomic_DNA"/>
</dbReference>